<name>A0A2P2MI03_RHIMU</name>
<accession>A0A2P2MI03</accession>
<proteinExistence type="predicted"/>
<evidence type="ECO:0000313" key="1">
    <source>
        <dbReference type="EMBL" id="MBX29802.1"/>
    </source>
</evidence>
<reference evidence="1" key="1">
    <citation type="submission" date="2018-02" db="EMBL/GenBank/DDBJ databases">
        <title>Rhizophora mucronata_Transcriptome.</title>
        <authorList>
            <person name="Meera S.P."/>
            <person name="Sreeshan A."/>
            <person name="Augustine A."/>
        </authorList>
    </citation>
    <scope>NUCLEOTIDE SEQUENCE</scope>
    <source>
        <tissue evidence="1">Leaf</tissue>
    </source>
</reference>
<dbReference type="AlphaFoldDB" id="A0A2P2MI03"/>
<sequence>MVAFFLWRRTKWTLNLVQEHLGSCVFFLFPYGRVAS</sequence>
<dbReference type="EMBL" id="GGEC01049318">
    <property type="protein sequence ID" value="MBX29802.1"/>
    <property type="molecule type" value="Transcribed_RNA"/>
</dbReference>
<protein>
    <submittedName>
        <fullName evidence="1">Uncharacterized protein</fullName>
    </submittedName>
</protein>
<organism evidence="1">
    <name type="scientific">Rhizophora mucronata</name>
    <name type="common">Asiatic mangrove</name>
    <dbReference type="NCBI Taxonomy" id="61149"/>
    <lineage>
        <taxon>Eukaryota</taxon>
        <taxon>Viridiplantae</taxon>
        <taxon>Streptophyta</taxon>
        <taxon>Embryophyta</taxon>
        <taxon>Tracheophyta</taxon>
        <taxon>Spermatophyta</taxon>
        <taxon>Magnoliopsida</taxon>
        <taxon>eudicotyledons</taxon>
        <taxon>Gunneridae</taxon>
        <taxon>Pentapetalae</taxon>
        <taxon>rosids</taxon>
        <taxon>fabids</taxon>
        <taxon>Malpighiales</taxon>
        <taxon>Rhizophoraceae</taxon>
        <taxon>Rhizophora</taxon>
    </lineage>
</organism>